<evidence type="ECO:0000313" key="4">
    <source>
        <dbReference type="Proteomes" id="UP000094112"/>
    </source>
</evidence>
<reference evidence="3 4" key="1">
    <citation type="journal article" date="2016" name="Proc. Natl. Acad. Sci. U.S.A.">
        <title>Comparative genomics of biotechnologically important yeasts.</title>
        <authorList>
            <person name="Riley R."/>
            <person name="Haridas S."/>
            <person name="Wolfe K.H."/>
            <person name="Lopes M.R."/>
            <person name="Hittinger C.T."/>
            <person name="Goeker M."/>
            <person name="Salamov A.A."/>
            <person name="Wisecaver J.H."/>
            <person name="Long T.M."/>
            <person name="Calvey C.H."/>
            <person name="Aerts A.L."/>
            <person name="Barry K.W."/>
            <person name="Choi C."/>
            <person name="Clum A."/>
            <person name="Coughlan A.Y."/>
            <person name="Deshpande S."/>
            <person name="Douglass A.P."/>
            <person name="Hanson S.J."/>
            <person name="Klenk H.-P."/>
            <person name="LaButti K.M."/>
            <person name="Lapidus A."/>
            <person name="Lindquist E.A."/>
            <person name="Lipzen A.M."/>
            <person name="Meier-Kolthoff J.P."/>
            <person name="Ohm R.A."/>
            <person name="Otillar R.P."/>
            <person name="Pangilinan J.L."/>
            <person name="Peng Y."/>
            <person name="Rokas A."/>
            <person name="Rosa C.A."/>
            <person name="Scheuner C."/>
            <person name="Sibirny A.A."/>
            <person name="Slot J.C."/>
            <person name="Stielow J.B."/>
            <person name="Sun H."/>
            <person name="Kurtzman C.P."/>
            <person name="Blackwell M."/>
            <person name="Grigoriev I.V."/>
            <person name="Jeffries T.W."/>
        </authorList>
    </citation>
    <scope>NUCLEOTIDE SEQUENCE [LARGE SCALE GENOMIC DNA]</scope>
    <source>
        <strain evidence="4">ATCC 58044 / CBS 1984 / NCYC 433 / NRRL Y-366-8</strain>
    </source>
</reference>
<name>A0A1E3PAJ9_WICAA</name>
<feature type="compositionally biased region" description="Polar residues" evidence="2">
    <location>
        <begin position="1"/>
        <end position="10"/>
    </location>
</feature>
<feature type="compositionally biased region" description="Polar residues" evidence="2">
    <location>
        <begin position="44"/>
        <end position="76"/>
    </location>
</feature>
<dbReference type="RefSeq" id="XP_019041642.1">
    <property type="nucleotide sequence ID" value="XM_019183003.1"/>
</dbReference>
<protein>
    <submittedName>
        <fullName evidence="3">Uncharacterized protein</fullName>
    </submittedName>
</protein>
<dbReference type="GeneID" id="30200249"/>
<dbReference type="AlphaFoldDB" id="A0A1E3PAJ9"/>
<evidence type="ECO:0000256" key="1">
    <source>
        <dbReference type="SAM" id="Coils"/>
    </source>
</evidence>
<dbReference type="Proteomes" id="UP000094112">
    <property type="component" value="Unassembled WGS sequence"/>
</dbReference>
<gene>
    <name evidence="3" type="ORF">WICANDRAFT_60493</name>
</gene>
<dbReference type="STRING" id="683960.A0A1E3PAJ9"/>
<keyword evidence="4" id="KW-1185">Reference proteome</keyword>
<feature type="region of interest" description="Disordered" evidence="2">
    <location>
        <begin position="591"/>
        <end position="611"/>
    </location>
</feature>
<sequence length="611" mass="69024">MNSSGTVKSSFDNRRRKHSADSGILPSNGVDAIPKSSIVEESHLSNSQQASLDSRDLLSNPNSLTKNNKSYQSGTEKSSHSSYRSNSHEPKTPIDSEQQEDNNFNLSDFAADDMESIKNPSELLLYEPAHEMSELYDSVDNWSPMESIDIPEYSQYDMDNYRSLEPSLYETTLLQRDTQPQDLIENLPIERRISHYSQDPLSFLMSQDKVINLHLQQNIQSHAEVSKKGLSSKPIRHNIENCLKSLSSVYQSIAELYQKEQKRKSIILKSFEKWEQNKKILNEKVQDIRSENNTEGYRLTQLLKESTTVDEEIESLEKRLKQLKEKKKVLGNEIAQSQSIIESRSSSYLESLREIEKVEKNAIIKLSHERSIESGLSNSSLGFPIGNNTRQKFGLKNFLRSFSTPLDSTFDEVDAAPVIELIERQIDTFKDCIDDYKLKETSYEEAFIIWADISTILNGLETTIYDILQQNGSSKDDIKSKIVDNLTQTQKLLIERLDSINNMNGQLKSLIHTEISILDMGIKMIQPDHKSNAPSPPDDTKEAQVLAPTVNPTVAKFSISDKALASSPPHATLAVGSGSFSSSGTTLKSQIKNGLFKKDVTKDKEKQTKRD</sequence>
<proteinExistence type="predicted"/>
<dbReference type="OrthoDB" id="3993941at2759"/>
<evidence type="ECO:0000256" key="2">
    <source>
        <dbReference type="SAM" id="MobiDB-lite"/>
    </source>
</evidence>
<evidence type="ECO:0000313" key="3">
    <source>
        <dbReference type="EMBL" id="ODQ62435.1"/>
    </source>
</evidence>
<feature type="region of interest" description="Disordered" evidence="2">
    <location>
        <begin position="1"/>
        <end position="100"/>
    </location>
</feature>
<dbReference type="EMBL" id="KV454208">
    <property type="protein sequence ID" value="ODQ62435.1"/>
    <property type="molecule type" value="Genomic_DNA"/>
</dbReference>
<keyword evidence="1" id="KW-0175">Coiled coil</keyword>
<organism evidence="3 4">
    <name type="scientific">Wickerhamomyces anomalus (strain ATCC 58044 / CBS 1984 / NCYC 433 / NRRL Y-366-8)</name>
    <name type="common">Yeast</name>
    <name type="synonym">Hansenula anomala</name>
    <dbReference type="NCBI Taxonomy" id="683960"/>
    <lineage>
        <taxon>Eukaryota</taxon>
        <taxon>Fungi</taxon>
        <taxon>Dikarya</taxon>
        <taxon>Ascomycota</taxon>
        <taxon>Saccharomycotina</taxon>
        <taxon>Saccharomycetes</taxon>
        <taxon>Phaffomycetales</taxon>
        <taxon>Wickerhamomycetaceae</taxon>
        <taxon>Wickerhamomyces</taxon>
    </lineage>
</organism>
<feature type="compositionally biased region" description="Basic and acidic residues" evidence="2">
    <location>
        <begin position="596"/>
        <end position="611"/>
    </location>
</feature>
<feature type="coiled-coil region" evidence="1">
    <location>
        <begin position="271"/>
        <end position="340"/>
    </location>
</feature>
<accession>A0A1E3PAJ9</accession>